<keyword evidence="2" id="KW-1185">Reference proteome</keyword>
<proteinExistence type="predicted"/>
<evidence type="ECO:0000313" key="2">
    <source>
        <dbReference type="Proteomes" id="UP000317243"/>
    </source>
</evidence>
<evidence type="ECO:0000313" key="1">
    <source>
        <dbReference type="EMBL" id="TWT52189.1"/>
    </source>
</evidence>
<gene>
    <name evidence="1" type="ORF">KOR42_30570</name>
</gene>
<comment type="caution">
    <text evidence="1">The sequence shown here is derived from an EMBL/GenBank/DDBJ whole genome shotgun (WGS) entry which is preliminary data.</text>
</comment>
<protein>
    <submittedName>
        <fullName evidence="1">Uncharacterized protein</fullName>
    </submittedName>
</protein>
<dbReference type="EMBL" id="SIHI01000007">
    <property type="protein sequence ID" value="TWT52189.1"/>
    <property type="molecule type" value="Genomic_DNA"/>
</dbReference>
<organism evidence="1 2">
    <name type="scientific">Thalassoglobus neptunius</name>
    <dbReference type="NCBI Taxonomy" id="1938619"/>
    <lineage>
        <taxon>Bacteria</taxon>
        <taxon>Pseudomonadati</taxon>
        <taxon>Planctomycetota</taxon>
        <taxon>Planctomycetia</taxon>
        <taxon>Planctomycetales</taxon>
        <taxon>Planctomycetaceae</taxon>
        <taxon>Thalassoglobus</taxon>
    </lineage>
</organism>
<dbReference type="AlphaFoldDB" id="A0A5C5WPY9"/>
<accession>A0A5C5WPY9</accession>
<reference evidence="1 2" key="1">
    <citation type="submission" date="2019-02" db="EMBL/GenBank/DDBJ databases">
        <title>Deep-cultivation of Planctomycetes and their phenomic and genomic characterization uncovers novel biology.</title>
        <authorList>
            <person name="Wiegand S."/>
            <person name="Jogler M."/>
            <person name="Boedeker C."/>
            <person name="Pinto D."/>
            <person name="Vollmers J."/>
            <person name="Rivas-Marin E."/>
            <person name="Kohn T."/>
            <person name="Peeters S.H."/>
            <person name="Heuer A."/>
            <person name="Rast P."/>
            <person name="Oberbeckmann S."/>
            <person name="Bunk B."/>
            <person name="Jeske O."/>
            <person name="Meyerdierks A."/>
            <person name="Storesund J.E."/>
            <person name="Kallscheuer N."/>
            <person name="Luecker S."/>
            <person name="Lage O.M."/>
            <person name="Pohl T."/>
            <person name="Merkel B.J."/>
            <person name="Hornburger P."/>
            <person name="Mueller R.-W."/>
            <person name="Bruemmer F."/>
            <person name="Labrenz M."/>
            <person name="Spormann A.M."/>
            <person name="Op Den Camp H."/>
            <person name="Overmann J."/>
            <person name="Amann R."/>
            <person name="Jetten M.S.M."/>
            <person name="Mascher T."/>
            <person name="Medema M.H."/>
            <person name="Devos D.P."/>
            <person name="Kaster A.-K."/>
            <person name="Ovreas L."/>
            <person name="Rohde M."/>
            <person name="Galperin M.Y."/>
            <person name="Jogler C."/>
        </authorList>
    </citation>
    <scope>NUCLEOTIDE SEQUENCE [LARGE SCALE GENOMIC DNA]</scope>
    <source>
        <strain evidence="1 2">KOR42</strain>
    </source>
</reference>
<dbReference type="Proteomes" id="UP000317243">
    <property type="component" value="Unassembled WGS sequence"/>
</dbReference>
<sequence>MMRESGREKLKCPGFSGQNEPGNGNVIVTIRTKMVAGRSESFLPHRFRGTIDQFDDFCFVKSRACSHTTLRDAERVV</sequence>
<name>A0A5C5WPY9_9PLAN</name>